<dbReference type="VEuPathDB" id="FungiDB:FUN_001610"/>
<evidence type="ECO:0000256" key="2">
    <source>
        <dbReference type="ARBA" id="ARBA00022771"/>
    </source>
</evidence>
<dbReference type="AlphaFoldDB" id="A0A2I1G7F6"/>
<dbReference type="EMBL" id="LLXI01000204">
    <property type="protein sequence ID" value="PKY42567.1"/>
    <property type="molecule type" value="Genomic_DNA"/>
</dbReference>
<dbReference type="SUPFAM" id="SSF90209">
    <property type="entry name" value="Ran binding protein zinc finger-like"/>
    <property type="match status" value="2"/>
</dbReference>
<evidence type="ECO:0000313" key="7">
    <source>
        <dbReference type="Proteomes" id="UP000234323"/>
    </source>
</evidence>
<dbReference type="SMART" id="SM00547">
    <property type="entry name" value="ZnF_RBZ"/>
    <property type="match status" value="2"/>
</dbReference>
<dbReference type="Gene3D" id="4.10.1060.10">
    <property type="entry name" value="Zinc finger, RanBP2-type"/>
    <property type="match status" value="2"/>
</dbReference>
<dbReference type="Proteomes" id="UP000234323">
    <property type="component" value="Unassembled WGS sequence"/>
</dbReference>
<proteinExistence type="predicted"/>
<dbReference type="PROSITE" id="PS01358">
    <property type="entry name" value="ZF_RANBP2_1"/>
    <property type="match status" value="1"/>
</dbReference>
<organism evidence="6 7">
    <name type="scientific">Rhizophagus irregularis</name>
    <dbReference type="NCBI Taxonomy" id="588596"/>
    <lineage>
        <taxon>Eukaryota</taxon>
        <taxon>Fungi</taxon>
        <taxon>Fungi incertae sedis</taxon>
        <taxon>Mucoromycota</taxon>
        <taxon>Glomeromycotina</taxon>
        <taxon>Glomeromycetes</taxon>
        <taxon>Glomerales</taxon>
        <taxon>Glomeraceae</taxon>
        <taxon>Rhizophagus</taxon>
    </lineage>
</organism>
<dbReference type="PANTHER" id="PTHR23111">
    <property type="entry name" value="ZINC FINGER PROTEIN"/>
    <property type="match status" value="1"/>
</dbReference>
<dbReference type="InterPro" id="IPR036443">
    <property type="entry name" value="Znf_RanBP2_sf"/>
</dbReference>
<dbReference type="VEuPathDB" id="FungiDB:RhiirA1_531608"/>
<dbReference type="VEuPathDB" id="FungiDB:RhiirFUN_026334"/>
<evidence type="ECO:0000256" key="1">
    <source>
        <dbReference type="ARBA" id="ARBA00022723"/>
    </source>
</evidence>
<evidence type="ECO:0000256" key="4">
    <source>
        <dbReference type="PROSITE-ProRule" id="PRU00322"/>
    </source>
</evidence>
<protein>
    <recommendedName>
        <fullName evidence="5">RanBP2-type domain-containing protein</fullName>
    </recommendedName>
</protein>
<keyword evidence="1" id="KW-0479">Metal-binding</keyword>
<dbReference type="Pfam" id="PF00641">
    <property type="entry name" value="Zn_ribbon_RanBP"/>
    <property type="match status" value="2"/>
</dbReference>
<feature type="domain" description="RanBP2-type" evidence="5">
    <location>
        <begin position="96"/>
        <end position="125"/>
    </location>
</feature>
<evidence type="ECO:0000259" key="5">
    <source>
        <dbReference type="PROSITE" id="PS50199"/>
    </source>
</evidence>
<keyword evidence="2 4" id="KW-0863">Zinc-finger</keyword>
<dbReference type="PROSITE" id="PS50199">
    <property type="entry name" value="ZF_RANBP2_2"/>
    <property type="match status" value="2"/>
</dbReference>
<dbReference type="InterPro" id="IPR001876">
    <property type="entry name" value="Znf_RanBP2"/>
</dbReference>
<feature type="domain" description="RanBP2-type" evidence="5">
    <location>
        <begin position="63"/>
        <end position="92"/>
    </location>
</feature>
<dbReference type="PANTHER" id="PTHR23111:SF40">
    <property type="entry name" value="RNA-BINDING PROTEIN INVOLVED IN HETEROCHROMATIN ASSEMBLY-RELATED"/>
    <property type="match status" value="1"/>
</dbReference>
<sequence>MLRPTRLLFQRTMMFVRQITLVTSNNNNTLLFNGTNGMRILPTFIMEHVRRRNIHHGQPFGEYPGEWICGECGFKNFSYRTKCFKCDSKPKYRKVAAGDWICSKCEFYNFKSRKLCFKCNTPSPDTDKNEGILEGNFN</sequence>
<reference evidence="6 7" key="1">
    <citation type="submission" date="2015-10" db="EMBL/GenBank/DDBJ databases">
        <title>Genome analyses suggest a sexual origin of heterokaryosis in a supposedly ancient asexual fungus.</title>
        <authorList>
            <person name="Ropars J."/>
            <person name="Sedzielewska K."/>
            <person name="Noel J."/>
            <person name="Charron P."/>
            <person name="Farinelli L."/>
            <person name="Marton T."/>
            <person name="Kruger M."/>
            <person name="Pelin A."/>
            <person name="Brachmann A."/>
            <person name="Corradi N."/>
        </authorList>
    </citation>
    <scope>NUCLEOTIDE SEQUENCE [LARGE SCALE GENOMIC DNA]</scope>
    <source>
        <strain evidence="6 7">A4</strain>
    </source>
</reference>
<gene>
    <name evidence="6" type="ORF">RhiirA4_540492</name>
</gene>
<keyword evidence="7" id="KW-1185">Reference proteome</keyword>
<dbReference type="GO" id="GO:0008270">
    <property type="term" value="F:zinc ion binding"/>
    <property type="evidence" value="ECO:0007669"/>
    <property type="project" value="UniProtKB-KW"/>
</dbReference>
<keyword evidence="3" id="KW-0862">Zinc</keyword>
<accession>A0A2I1G7F6</accession>
<evidence type="ECO:0000256" key="3">
    <source>
        <dbReference type="ARBA" id="ARBA00022833"/>
    </source>
</evidence>
<name>A0A2I1G7F6_9GLOM</name>
<comment type="caution">
    <text evidence="6">The sequence shown here is derived from an EMBL/GenBank/DDBJ whole genome shotgun (WGS) entry which is preliminary data.</text>
</comment>
<dbReference type="GO" id="GO:0003729">
    <property type="term" value="F:mRNA binding"/>
    <property type="evidence" value="ECO:0007669"/>
    <property type="project" value="TreeGrafter"/>
</dbReference>
<evidence type="ECO:0000313" key="6">
    <source>
        <dbReference type="EMBL" id="PKY42567.1"/>
    </source>
</evidence>